<dbReference type="AlphaFoldDB" id="A0A7W7RBM0"/>
<keyword evidence="3" id="KW-1185">Reference proteome</keyword>
<sequence>MPTTAAATLGRPFTWTSSRQHALRDLTIDTYADLLRHSQEAVRQAGAFYGAVRAAARQHIPTHLTGRTALQSAKTLADQLAAAHPLDRVVYRNGARMPVRAWAEAATLARTAVAYNAGTLAVARKHGIQLVEVFDGYDCGWTSHPDPDKAVRTLRTVDEAAEWPISHPRRSRAFGLRPDLASEPAEQESGDYLGFFRPQSGQAQLRGSVASRSRRA</sequence>
<dbReference type="RefSeq" id="WP_184946752.1">
    <property type="nucleotide sequence ID" value="NZ_JACHJV010000003.1"/>
</dbReference>
<evidence type="ECO:0000256" key="1">
    <source>
        <dbReference type="SAM" id="MobiDB-lite"/>
    </source>
</evidence>
<organism evidence="2 3">
    <name type="scientific">Kitasatospora kifunensis</name>
    <name type="common">Streptomyces kifunensis</name>
    <dbReference type="NCBI Taxonomy" id="58351"/>
    <lineage>
        <taxon>Bacteria</taxon>
        <taxon>Bacillati</taxon>
        <taxon>Actinomycetota</taxon>
        <taxon>Actinomycetes</taxon>
        <taxon>Kitasatosporales</taxon>
        <taxon>Streptomycetaceae</taxon>
        <taxon>Kitasatospora</taxon>
    </lineage>
</organism>
<accession>A0A7W7RBM0</accession>
<proteinExistence type="predicted"/>
<reference evidence="2 3" key="1">
    <citation type="submission" date="2020-08" db="EMBL/GenBank/DDBJ databases">
        <title>Sequencing the genomes of 1000 actinobacteria strains.</title>
        <authorList>
            <person name="Klenk H.-P."/>
        </authorList>
    </citation>
    <scope>NUCLEOTIDE SEQUENCE [LARGE SCALE GENOMIC DNA]</scope>
    <source>
        <strain evidence="2 3">DSM 41654</strain>
    </source>
</reference>
<feature type="region of interest" description="Disordered" evidence="1">
    <location>
        <begin position="174"/>
        <end position="216"/>
    </location>
</feature>
<name>A0A7W7RBM0_KITKI</name>
<gene>
    <name evidence="2" type="ORF">FHR34_008098</name>
</gene>
<protein>
    <submittedName>
        <fullName evidence="2">Uncharacterized protein</fullName>
    </submittedName>
</protein>
<dbReference type="EMBL" id="JACHJV010000003">
    <property type="protein sequence ID" value="MBB4929001.1"/>
    <property type="molecule type" value="Genomic_DNA"/>
</dbReference>
<evidence type="ECO:0000313" key="3">
    <source>
        <dbReference type="Proteomes" id="UP000540506"/>
    </source>
</evidence>
<evidence type="ECO:0000313" key="2">
    <source>
        <dbReference type="EMBL" id="MBB4929001.1"/>
    </source>
</evidence>
<dbReference type="Proteomes" id="UP000540506">
    <property type="component" value="Unassembled WGS sequence"/>
</dbReference>
<comment type="caution">
    <text evidence="2">The sequence shown here is derived from an EMBL/GenBank/DDBJ whole genome shotgun (WGS) entry which is preliminary data.</text>
</comment>